<accession>A0A9R0RZV3</accession>
<evidence type="ECO:0000256" key="1">
    <source>
        <dbReference type="ARBA" id="ARBA00022614"/>
    </source>
</evidence>
<dbReference type="PANTHER" id="PTHR46652">
    <property type="entry name" value="LEUCINE-RICH REPEAT AND IQ DOMAIN-CONTAINING PROTEIN 1-RELATED"/>
    <property type="match status" value="1"/>
</dbReference>
<dbReference type="Proteomes" id="UP000324705">
    <property type="component" value="Chromosome 3A"/>
</dbReference>
<dbReference type="InterPro" id="IPR050836">
    <property type="entry name" value="SDS22/Internalin_LRR"/>
</dbReference>
<feature type="compositionally biased region" description="Basic and acidic residues" evidence="3">
    <location>
        <begin position="351"/>
        <end position="379"/>
    </location>
</feature>
<feature type="compositionally biased region" description="Basic and acidic residues" evidence="3">
    <location>
        <begin position="287"/>
        <end position="306"/>
    </location>
</feature>
<keyword evidence="1" id="KW-0433">Leucine-rich repeat</keyword>
<protein>
    <submittedName>
        <fullName evidence="4">Uncharacterized protein</fullName>
    </submittedName>
</protein>
<feature type="region of interest" description="Disordered" evidence="3">
    <location>
        <begin position="410"/>
        <end position="429"/>
    </location>
</feature>
<dbReference type="Pfam" id="PF13855">
    <property type="entry name" value="LRR_8"/>
    <property type="match status" value="1"/>
</dbReference>
<evidence type="ECO:0000256" key="3">
    <source>
        <dbReference type="SAM" id="MobiDB-lite"/>
    </source>
</evidence>
<feature type="region of interest" description="Disordered" evidence="3">
    <location>
        <begin position="277"/>
        <end position="400"/>
    </location>
</feature>
<dbReference type="SMART" id="SM00365">
    <property type="entry name" value="LRR_SD22"/>
    <property type="match status" value="4"/>
</dbReference>
<gene>
    <name evidence="4" type="ORF">TRITD_3Av1G278920</name>
</gene>
<dbReference type="AlphaFoldDB" id="A0A9R0RZV3"/>
<reference evidence="4 5" key="1">
    <citation type="submission" date="2017-09" db="EMBL/GenBank/DDBJ databases">
        <authorList>
            <consortium name="International Durum Wheat Genome Sequencing Consortium (IDWGSC)"/>
            <person name="Milanesi L."/>
        </authorList>
    </citation>
    <scope>NUCLEOTIDE SEQUENCE [LARGE SCALE GENOMIC DNA]</scope>
    <source>
        <strain evidence="5">cv. Svevo</strain>
    </source>
</reference>
<dbReference type="Gramene" id="TRITD3Av1G278920.1">
    <property type="protein sequence ID" value="TRITD3Av1G278920.1"/>
    <property type="gene ID" value="TRITD3Av1G278920"/>
</dbReference>
<name>A0A9R0RZV3_TRITD</name>
<dbReference type="PANTHER" id="PTHR46652:SF7">
    <property type="entry name" value="LEUCINE-RICH REPEAT AND IQ DOMAIN-CONTAINING PROTEIN 1"/>
    <property type="match status" value="1"/>
</dbReference>
<dbReference type="EMBL" id="LT934115">
    <property type="protein sequence ID" value="VAH69899.1"/>
    <property type="molecule type" value="Genomic_DNA"/>
</dbReference>
<dbReference type="SUPFAM" id="SSF52058">
    <property type="entry name" value="L domain-like"/>
    <property type="match status" value="1"/>
</dbReference>
<dbReference type="InterPro" id="IPR032675">
    <property type="entry name" value="LRR_dom_sf"/>
</dbReference>
<dbReference type="SMART" id="SM00369">
    <property type="entry name" value="LRR_TYP"/>
    <property type="match status" value="3"/>
</dbReference>
<evidence type="ECO:0000313" key="5">
    <source>
        <dbReference type="Proteomes" id="UP000324705"/>
    </source>
</evidence>
<evidence type="ECO:0000313" key="4">
    <source>
        <dbReference type="EMBL" id="VAH69899.1"/>
    </source>
</evidence>
<dbReference type="InterPro" id="IPR001611">
    <property type="entry name" value="Leu-rich_rpt"/>
</dbReference>
<sequence length="477" mass="52200">MYIAYQDLQKNARGEHTRKSSEPVSCLGSFKNLERLDLGHNCLVTLEGLSACTNLKWLSVIENKLVSLKGAEVLSKLQGRILAQFMNHNVREFFLSLLVQVLNAGKNKLTRIDEVKSMTSLGALILNDNNITSICKLDPHHQLNTLVLSKNPVITFGDALVNAKSIKKISMSHCEIESIGSSLAACVELKELRLAHNKITTIPSDLAKNTKILNLDLGNNLIERESDLKVLSELRYLRNLNLQGNPIAEKGTLAKKVMKIVPNLRIFNAKPIEAISQNENSGKGSKLKKDEEMPDRDPIDSNTEKKEKRKRSKQQVQSPEEPAAKDTPPAATIAAPVKSALSDSKKKKKEKVFTEQDKSSRPKSKDDKASFDDTEGKAKKESKKKKSANKGDKDAGGIDDTEVSFAELMFSGDGGVPEPMPKDKTQATAVDGKFVGGLVIDHTKKRKKAKGTPIDASDLKQLCSAPEVGAGGLSGWD</sequence>
<dbReference type="InterPro" id="IPR003591">
    <property type="entry name" value="Leu-rich_rpt_typical-subtyp"/>
</dbReference>
<dbReference type="PROSITE" id="PS51450">
    <property type="entry name" value="LRR"/>
    <property type="match status" value="3"/>
</dbReference>
<keyword evidence="5" id="KW-1185">Reference proteome</keyword>
<evidence type="ECO:0000256" key="2">
    <source>
        <dbReference type="ARBA" id="ARBA00022737"/>
    </source>
</evidence>
<proteinExistence type="predicted"/>
<organism evidence="4 5">
    <name type="scientific">Triticum turgidum subsp. durum</name>
    <name type="common">Durum wheat</name>
    <name type="synonym">Triticum durum</name>
    <dbReference type="NCBI Taxonomy" id="4567"/>
    <lineage>
        <taxon>Eukaryota</taxon>
        <taxon>Viridiplantae</taxon>
        <taxon>Streptophyta</taxon>
        <taxon>Embryophyta</taxon>
        <taxon>Tracheophyta</taxon>
        <taxon>Spermatophyta</taxon>
        <taxon>Magnoliopsida</taxon>
        <taxon>Liliopsida</taxon>
        <taxon>Poales</taxon>
        <taxon>Poaceae</taxon>
        <taxon>BOP clade</taxon>
        <taxon>Pooideae</taxon>
        <taxon>Triticodae</taxon>
        <taxon>Triticeae</taxon>
        <taxon>Triticinae</taxon>
        <taxon>Triticum</taxon>
    </lineage>
</organism>
<keyword evidence="2" id="KW-0677">Repeat</keyword>
<dbReference type="OMA" id="QIDDWSG"/>
<dbReference type="Gene3D" id="3.80.10.10">
    <property type="entry name" value="Ribonuclease Inhibitor"/>
    <property type="match status" value="3"/>
</dbReference>